<evidence type="ECO:0000256" key="6">
    <source>
        <dbReference type="ARBA" id="ARBA00049442"/>
    </source>
</evidence>
<dbReference type="InterPro" id="IPR046346">
    <property type="entry name" value="Aminoacid_DH-like_N_sf"/>
</dbReference>
<dbReference type="Gene3D" id="3.40.50.10860">
    <property type="entry name" value="Leucine Dehydrogenase, chain A, domain 1"/>
    <property type="match status" value="1"/>
</dbReference>
<dbReference type="CDD" id="cd01065">
    <property type="entry name" value="NAD_bind_Shikimate_DH"/>
    <property type="match status" value="1"/>
</dbReference>
<evidence type="ECO:0000259" key="7">
    <source>
        <dbReference type="Pfam" id="PF01488"/>
    </source>
</evidence>
<dbReference type="GO" id="GO:0009423">
    <property type="term" value="P:chorismate biosynthetic process"/>
    <property type="evidence" value="ECO:0007669"/>
    <property type="project" value="UniProtKB-UniPathway"/>
</dbReference>
<dbReference type="EMBL" id="OANT01000001">
    <property type="protein sequence ID" value="SNX43270.1"/>
    <property type="molecule type" value="Genomic_DNA"/>
</dbReference>
<dbReference type="InterPro" id="IPR013708">
    <property type="entry name" value="Shikimate_DH-bd_N"/>
</dbReference>
<sequence length="281" mass="29934">MINNIEAMPISGNTKIIPILADPIAHVETPRIMNMLLRKANYDAVCVPFQVAAGNLGQCIASLRLIPTIAGAVVTVPHKMSMSELTHVKGAQAKIIGAVNAIRFDSQRQVHGEMFDGKGFVQGLINSDINVGADLRVFMAGAGGVARGIAFALLEQGVKTLRIYNRTQATAEELVLALQAYAPDADIQYANANAVDVDLCINATSAGMLGALQNILPFNIDALDQKTCVADVVMNPPKTQILLKAEAKGMKIVPGQEMLLAQIGQLAAFILDEPELALIRL</sequence>
<evidence type="ECO:0000256" key="5">
    <source>
        <dbReference type="ARBA" id="ARBA00023141"/>
    </source>
</evidence>
<accession>A0A240E5W5</accession>
<dbReference type="OrthoDB" id="3609723at2"/>
<dbReference type="SUPFAM" id="SSF53223">
    <property type="entry name" value="Aminoacid dehydrogenase-like, N-terminal domain"/>
    <property type="match status" value="1"/>
</dbReference>
<comment type="pathway">
    <text evidence="1">Metabolic intermediate biosynthesis; chorismate biosynthesis; chorismate from D-erythrose 4-phosphate and phosphoenolpyruvate: step 4/7.</text>
</comment>
<dbReference type="Gene3D" id="3.40.50.720">
    <property type="entry name" value="NAD(P)-binding Rossmann-like Domain"/>
    <property type="match status" value="1"/>
</dbReference>
<dbReference type="InterPro" id="IPR022893">
    <property type="entry name" value="Shikimate_DH_fam"/>
</dbReference>
<dbReference type="GO" id="GO:0004764">
    <property type="term" value="F:shikimate 3-dehydrogenase (NADP+) activity"/>
    <property type="evidence" value="ECO:0007669"/>
    <property type="project" value="UniProtKB-EC"/>
</dbReference>
<evidence type="ECO:0000256" key="1">
    <source>
        <dbReference type="ARBA" id="ARBA00004871"/>
    </source>
</evidence>
<keyword evidence="5" id="KW-0028">Amino-acid biosynthesis</keyword>
<keyword evidence="4" id="KW-0560">Oxidoreductase</keyword>
<keyword evidence="5" id="KW-0057">Aromatic amino acid biosynthesis</keyword>
<dbReference type="GO" id="GO:0019632">
    <property type="term" value="P:shikimate metabolic process"/>
    <property type="evidence" value="ECO:0007669"/>
    <property type="project" value="TreeGrafter"/>
</dbReference>
<dbReference type="EC" id="1.1.1.25" evidence="2"/>
<dbReference type="Proteomes" id="UP000219042">
    <property type="component" value="Unassembled WGS sequence"/>
</dbReference>
<gene>
    <name evidence="9" type="ORF">SAMN05421731_101306</name>
</gene>
<feature type="domain" description="Quinate/shikimate 5-dehydrogenase/glutamyl-tRNA reductase" evidence="7">
    <location>
        <begin position="133"/>
        <end position="206"/>
    </location>
</feature>
<dbReference type="AlphaFoldDB" id="A0A240E5W5"/>
<dbReference type="SUPFAM" id="SSF51735">
    <property type="entry name" value="NAD(P)-binding Rossmann-fold domains"/>
    <property type="match status" value="1"/>
</dbReference>
<keyword evidence="3" id="KW-0521">NADP</keyword>
<dbReference type="GO" id="GO:0005829">
    <property type="term" value="C:cytosol"/>
    <property type="evidence" value="ECO:0007669"/>
    <property type="project" value="TreeGrafter"/>
</dbReference>
<comment type="catalytic activity">
    <reaction evidence="6">
        <text>shikimate + NADP(+) = 3-dehydroshikimate + NADPH + H(+)</text>
        <dbReference type="Rhea" id="RHEA:17737"/>
        <dbReference type="ChEBI" id="CHEBI:15378"/>
        <dbReference type="ChEBI" id="CHEBI:16630"/>
        <dbReference type="ChEBI" id="CHEBI:36208"/>
        <dbReference type="ChEBI" id="CHEBI:57783"/>
        <dbReference type="ChEBI" id="CHEBI:58349"/>
        <dbReference type="EC" id="1.1.1.25"/>
    </reaction>
</comment>
<dbReference type="RefSeq" id="WP_097077584.1">
    <property type="nucleotide sequence ID" value="NZ_BAABHT010000020.1"/>
</dbReference>
<evidence type="ECO:0000313" key="9">
    <source>
        <dbReference type="EMBL" id="SNX43270.1"/>
    </source>
</evidence>
<protein>
    <recommendedName>
        <fullName evidence="2">shikimate dehydrogenase (NADP(+))</fullName>
        <ecNumber evidence="2">1.1.1.25</ecNumber>
    </recommendedName>
</protein>
<feature type="domain" description="Shikimate dehydrogenase substrate binding N-terminal" evidence="8">
    <location>
        <begin position="19"/>
        <end position="102"/>
    </location>
</feature>
<organism evidence="9 10">
    <name type="scientific">Acinetobacter puyangensis</name>
    <dbReference type="NCBI Taxonomy" id="1096779"/>
    <lineage>
        <taxon>Bacteria</taxon>
        <taxon>Pseudomonadati</taxon>
        <taxon>Pseudomonadota</taxon>
        <taxon>Gammaproteobacteria</taxon>
        <taxon>Moraxellales</taxon>
        <taxon>Moraxellaceae</taxon>
        <taxon>Acinetobacter</taxon>
    </lineage>
</organism>
<dbReference type="InterPro" id="IPR036291">
    <property type="entry name" value="NAD(P)-bd_dom_sf"/>
</dbReference>
<evidence type="ECO:0000313" key="10">
    <source>
        <dbReference type="Proteomes" id="UP000219042"/>
    </source>
</evidence>
<evidence type="ECO:0000259" key="8">
    <source>
        <dbReference type="Pfam" id="PF08501"/>
    </source>
</evidence>
<dbReference type="UniPathway" id="UPA00053">
    <property type="reaction ID" value="UER00087"/>
</dbReference>
<dbReference type="GO" id="GO:0050661">
    <property type="term" value="F:NADP binding"/>
    <property type="evidence" value="ECO:0007669"/>
    <property type="project" value="TreeGrafter"/>
</dbReference>
<proteinExistence type="predicted"/>
<dbReference type="Pfam" id="PF01488">
    <property type="entry name" value="Shikimate_DH"/>
    <property type="match status" value="1"/>
</dbReference>
<evidence type="ECO:0000256" key="4">
    <source>
        <dbReference type="ARBA" id="ARBA00023002"/>
    </source>
</evidence>
<dbReference type="PANTHER" id="PTHR21089:SF1">
    <property type="entry name" value="BIFUNCTIONAL 3-DEHYDROQUINATE DEHYDRATASE_SHIKIMATE DEHYDROGENASE, CHLOROPLASTIC"/>
    <property type="match status" value="1"/>
</dbReference>
<evidence type="ECO:0000256" key="2">
    <source>
        <dbReference type="ARBA" id="ARBA00012962"/>
    </source>
</evidence>
<dbReference type="InterPro" id="IPR006151">
    <property type="entry name" value="Shikm_DH/Glu-tRNA_Rdtase"/>
</dbReference>
<reference evidence="10" key="1">
    <citation type="submission" date="2016-09" db="EMBL/GenBank/DDBJ databases">
        <authorList>
            <person name="Varghese N."/>
            <person name="Submissions S."/>
        </authorList>
    </citation>
    <scope>NUCLEOTIDE SEQUENCE [LARGE SCALE GENOMIC DNA]</scope>
    <source>
        <strain evidence="10">ANC 4466</strain>
    </source>
</reference>
<dbReference type="Pfam" id="PF08501">
    <property type="entry name" value="Shikimate_dh_N"/>
    <property type="match status" value="1"/>
</dbReference>
<evidence type="ECO:0000256" key="3">
    <source>
        <dbReference type="ARBA" id="ARBA00022857"/>
    </source>
</evidence>
<dbReference type="PANTHER" id="PTHR21089">
    <property type="entry name" value="SHIKIMATE DEHYDROGENASE"/>
    <property type="match status" value="1"/>
</dbReference>
<dbReference type="GO" id="GO:0009073">
    <property type="term" value="P:aromatic amino acid family biosynthetic process"/>
    <property type="evidence" value="ECO:0007669"/>
    <property type="project" value="UniProtKB-KW"/>
</dbReference>
<keyword evidence="10" id="KW-1185">Reference proteome</keyword>
<name>A0A240E5W5_9GAMM</name>